<feature type="compositionally biased region" description="Basic and acidic residues" evidence="1">
    <location>
        <begin position="58"/>
        <end position="68"/>
    </location>
</feature>
<dbReference type="EMBL" id="CAJOBE010001637">
    <property type="protein sequence ID" value="CAF3761613.1"/>
    <property type="molecule type" value="Genomic_DNA"/>
</dbReference>
<dbReference type="AlphaFoldDB" id="A0A818Z3T2"/>
<comment type="caution">
    <text evidence="2">The sequence shown here is derived from an EMBL/GenBank/DDBJ whole genome shotgun (WGS) entry which is preliminary data.</text>
</comment>
<dbReference type="Proteomes" id="UP000663874">
    <property type="component" value="Unassembled WGS sequence"/>
</dbReference>
<feature type="compositionally biased region" description="Low complexity" evidence="1">
    <location>
        <begin position="12"/>
        <end position="23"/>
    </location>
</feature>
<organism evidence="2 3">
    <name type="scientific">Rotaria sordida</name>
    <dbReference type="NCBI Taxonomy" id="392033"/>
    <lineage>
        <taxon>Eukaryota</taxon>
        <taxon>Metazoa</taxon>
        <taxon>Spiralia</taxon>
        <taxon>Gnathifera</taxon>
        <taxon>Rotifera</taxon>
        <taxon>Eurotatoria</taxon>
        <taxon>Bdelloidea</taxon>
        <taxon>Philodinida</taxon>
        <taxon>Philodinidae</taxon>
        <taxon>Rotaria</taxon>
    </lineage>
</organism>
<gene>
    <name evidence="2" type="ORF">FNK824_LOCUS12836</name>
</gene>
<sequence>MENTELSVQNNETTPVVESVVTEETSKTNDEQPISEDTSKTDVEPPISEDTTTNDEQVLTKDISKTNDEEPSAVTTEETTPVIENKEEEVAPPPPTTTTEEETVTSTDEQENVTGTNSTVPTAIGSPSRMNVPLKEVNESEKEEQTILTNGKKRELEQEEEKSDATNDNDERTGDQTKKIKISETTDTPIMETKETENMMVNGNTPVEVGINM</sequence>
<accession>A0A818Z3T2</accession>
<protein>
    <submittedName>
        <fullName evidence="2">Uncharacterized protein</fullName>
    </submittedName>
</protein>
<feature type="compositionally biased region" description="Polar residues" evidence="1">
    <location>
        <begin position="1"/>
        <end position="11"/>
    </location>
</feature>
<evidence type="ECO:0000313" key="3">
    <source>
        <dbReference type="Proteomes" id="UP000663874"/>
    </source>
</evidence>
<evidence type="ECO:0000313" key="2">
    <source>
        <dbReference type="EMBL" id="CAF3761613.1"/>
    </source>
</evidence>
<feature type="region of interest" description="Disordered" evidence="1">
    <location>
        <begin position="1"/>
        <end position="194"/>
    </location>
</feature>
<reference evidence="2" key="1">
    <citation type="submission" date="2021-02" db="EMBL/GenBank/DDBJ databases">
        <authorList>
            <person name="Nowell W R."/>
        </authorList>
    </citation>
    <scope>NUCLEOTIDE SEQUENCE</scope>
</reference>
<feature type="compositionally biased region" description="Basic and acidic residues" evidence="1">
    <location>
        <begin position="136"/>
        <end position="145"/>
    </location>
</feature>
<evidence type="ECO:0000256" key="1">
    <source>
        <dbReference type="SAM" id="MobiDB-lite"/>
    </source>
</evidence>
<feature type="compositionally biased region" description="Polar residues" evidence="1">
    <location>
        <begin position="112"/>
        <end position="121"/>
    </location>
</feature>
<name>A0A818Z3T2_9BILA</name>
<feature type="compositionally biased region" description="Basic and acidic residues" evidence="1">
    <location>
        <begin position="163"/>
        <end position="184"/>
    </location>
</feature>
<feature type="compositionally biased region" description="Acidic residues" evidence="1">
    <location>
        <begin position="99"/>
        <end position="111"/>
    </location>
</feature>
<proteinExistence type="predicted"/>